<dbReference type="GO" id="GO:0004252">
    <property type="term" value="F:serine-type endopeptidase activity"/>
    <property type="evidence" value="ECO:0007669"/>
    <property type="project" value="InterPro"/>
</dbReference>
<keyword evidence="3" id="KW-0645">Protease</keyword>
<gene>
    <name evidence="11" type="ORF">AW736_04835</name>
</gene>
<dbReference type="PANTHER" id="PTHR43066:SF1">
    <property type="entry name" value="RHOMBOID PROTEIN 2"/>
    <property type="match status" value="1"/>
</dbReference>
<dbReference type="InterPro" id="IPR022764">
    <property type="entry name" value="Peptidase_S54_rhomboid_dom"/>
</dbReference>
<organism evidence="11 12">
    <name type="scientific">Termitidicoccus mucosus</name>
    <dbReference type="NCBI Taxonomy" id="1184151"/>
    <lineage>
        <taxon>Bacteria</taxon>
        <taxon>Pseudomonadati</taxon>
        <taxon>Verrucomicrobiota</taxon>
        <taxon>Opitutia</taxon>
        <taxon>Opitutales</taxon>
        <taxon>Opitutaceae</taxon>
        <taxon>Termitidicoccus</taxon>
    </lineage>
</organism>
<feature type="transmembrane region" description="Helical" evidence="8">
    <location>
        <begin position="60"/>
        <end position="83"/>
    </location>
</feature>
<comment type="similarity">
    <text evidence="2">Belongs to the peptidase S54 family.</text>
</comment>
<dbReference type="InterPro" id="IPR046483">
    <property type="entry name" value="DUF6576"/>
</dbReference>
<dbReference type="Gene3D" id="1.20.1540.10">
    <property type="entry name" value="Rhomboid-like"/>
    <property type="match status" value="1"/>
</dbReference>
<dbReference type="GO" id="GO:0006508">
    <property type="term" value="P:proteolysis"/>
    <property type="evidence" value="ECO:0007669"/>
    <property type="project" value="UniProtKB-KW"/>
</dbReference>
<dbReference type="RefSeq" id="WP_334319084.1">
    <property type="nucleotide sequence ID" value="NZ_CP109796.1"/>
</dbReference>
<dbReference type="Proteomes" id="UP000078486">
    <property type="component" value="Unassembled WGS sequence"/>
</dbReference>
<feature type="transmembrane region" description="Helical" evidence="8">
    <location>
        <begin position="12"/>
        <end position="30"/>
    </location>
</feature>
<evidence type="ECO:0000313" key="12">
    <source>
        <dbReference type="Proteomes" id="UP000078486"/>
    </source>
</evidence>
<evidence type="ECO:0000256" key="1">
    <source>
        <dbReference type="ARBA" id="ARBA00004141"/>
    </source>
</evidence>
<feature type="domain" description="Peptidase S54 rhomboid" evidence="9">
    <location>
        <begin position="55"/>
        <end position="207"/>
    </location>
</feature>
<dbReference type="InterPro" id="IPR035952">
    <property type="entry name" value="Rhomboid-like_sf"/>
</dbReference>
<evidence type="ECO:0000256" key="3">
    <source>
        <dbReference type="ARBA" id="ARBA00022670"/>
    </source>
</evidence>
<evidence type="ECO:0000256" key="6">
    <source>
        <dbReference type="ARBA" id="ARBA00022989"/>
    </source>
</evidence>
<keyword evidence="4 8" id="KW-0812">Transmembrane</keyword>
<comment type="caution">
    <text evidence="11">The sequence shown here is derived from an EMBL/GenBank/DDBJ whole genome shotgun (WGS) entry which is preliminary data.</text>
</comment>
<reference evidence="11 12" key="1">
    <citation type="submission" date="2016-01" db="EMBL/GenBank/DDBJ databases">
        <title>High potential of lignocellulose degradation of a new Verrucomicrobia species.</title>
        <authorList>
            <person name="Wang Y."/>
            <person name="Shi Y."/>
            <person name="Qiu Z."/>
            <person name="Liu S."/>
            <person name="Yang H."/>
        </authorList>
    </citation>
    <scope>NUCLEOTIDE SEQUENCE [LARGE SCALE GENOMIC DNA]</scope>
    <source>
        <strain evidence="11 12">TSB47</strain>
    </source>
</reference>
<dbReference type="PANTHER" id="PTHR43066">
    <property type="entry name" value="RHOMBOID-RELATED PROTEIN"/>
    <property type="match status" value="1"/>
</dbReference>
<evidence type="ECO:0000313" key="11">
    <source>
        <dbReference type="EMBL" id="OAM91105.1"/>
    </source>
</evidence>
<keyword evidence="12" id="KW-1185">Reference proteome</keyword>
<evidence type="ECO:0000256" key="7">
    <source>
        <dbReference type="ARBA" id="ARBA00023136"/>
    </source>
</evidence>
<name>A0A178IPD0_9BACT</name>
<dbReference type="Pfam" id="PF01694">
    <property type="entry name" value="Rhomboid"/>
    <property type="match status" value="1"/>
</dbReference>
<dbReference type="Pfam" id="PF20216">
    <property type="entry name" value="DUF6576"/>
    <property type="match status" value="1"/>
</dbReference>
<keyword evidence="7 8" id="KW-0472">Membrane</keyword>
<comment type="subcellular location">
    <subcellularLocation>
        <location evidence="1">Membrane</location>
        <topology evidence="1">Multi-pass membrane protein</topology>
    </subcellularLocation>
</comment>
<evidence type="ECO:0000256" key="5">
    <source>
        <dbReference type="ARBA" id="ARBA00022801"/>
    </source>
</evidence>
<sequence length="301" mass="33244">MRDDYNRTPTSVLVWMISVIIAGFIIQNVFERLLPGGNDTFARIAAMSQGGLLGGHVWKLLTYTFLHEGVLAVLFNCLMLWFLGRELRPLIGEKGLAWLYVAASVGGALAWFGVNLANGGFLYGVTSVVCAFLVVFACIYPDRQMTLLLFFIIPVTIKPKYIAGIWALIALCGLVFSEIPAREFDLGMHYSAQIGGMLVGFLYHRLVYLREWRNPDGRTQIELPRWLRRARKAPAAAASAKYKVNVGAPADSSASSISPSAADLRAEVDRILDKINSEGFGALTAEEKQLLDDAKDVLNRR</sequence>
<feature type="domain" description="DUF6576" evidence="10">
    <location>
        <begin position="265"/>
        <end position="293"/>
    </location>
</feature>
<dbReference type="GO" id="GO:0016020">
    <property type="term" value="C:membrane"/>
    <property type="evidence" value="ECO:0007669"/>
    <property type="project" value="UniProtKB-SubCell"/>
</dbReference>
<feature type="transmembrane region" description="Helical" evidence="8">
    <location>
        <begin position="187"/>
        <end position="208"/>
    </location>
</feature>
<dbReference type="EMBL" id="LRRQ01000040">
    <property type="protein sequence ID" value="OAM91105.1"/>
    <property type="molecule type" value="Genomic_DNA"/>
</dbReference>
<evidence type="ECO:0000256" key="4">
    <source>
        <dbReference type="ARBA" id="ARBA00022692"/>
    </source>
</evidence>
<dbReference type="SUPFAM" id="SSF144091">
    <property type="entry name" value="Rhomboid-like"/>
    <property type="match status" value="1"/>
</dbReference>
<accession>A0A178IPD0</accession>
<keyword evidence="6 8" id="KW-1133">Transmembrane helix</keyword>
<evidence type="ECO:0000259" key="9">
    <source>
        <dbReference type="Pfam" id="PF01694"/>
    </source>
</evidence>
<feature type="transmembrane region" description="Helical" evidence="8">
    <location>
        <begin position="120"/>
        <end position="140"/>
    </location>
</feature>
<dbReference type="STRING" id="1184151.AW736_04835"/>
<proteinExistence type="inferred from homology"/>
<evidence type="ECO:0000256" key="8">
    <source>
        <dbReference type="SAM" id="Phobius"/>
    </source>
</evidence>
<keyword evidence="5" id="KW-0378">Hydrolase</keyword>
<dbReference type="AlphaFoldDB" id="A0A178IPD0"/>
<evidence type="ECO:0000259" key="10">
    <source>
        <dbReference type="Pfam" id="PF20216"/>
    </source>
</evidence>
<evidence type="ECO:0000256" key="2">
    <source>
        <dbReference type="ARBA" id="ARBA00009045"/>
    </source>
</evidence>
<feature type="transmembrane region" description="Helical" evidence="8">
    <location>
        <begin position="95"/>
        <end position="114"/>
    </location>
</feature>
<protein>
    <submittedName>
        <fullName evidence="11">Uncharacterized protein</fullName>
    </submittedName>
</protein>